<evidence type="ECO:0000313" key="3">
    <source>
        <dbReference type="EnsemblProtists" id="PYU1_T000043"/>
    </source>
</evidence>
<dbReference type="OMA" id="ENCIDLP"/>
<feature type="transmembrane region" description="Helical" evidence="1">
    <location>
        <begin position="1078"/>
        <end position="1096"/>
    </location>
</feature>
<evidence type="ECO:0000313" key="4">
    <source>
        <dbReference type="Proteomes" id="UP000019132"/>
    </source>
</evidence>
<dbReference type="NCBIfam" id="TIGR01167">
    <property type="entry name" value="LPXTG_anchor"/>
    <property type="match status" value="1"/>
</dbReference>
<dbReference type="EMBL" id="GL376636">
    <property type="status" value="NOT_ANNOTATED_CDS"/>
    <property type="molecule type" value="Genomic_DNA"/>
</dbReference>
<proteinExistence type="predicted"/>
<sequence length="1120" mass="123125">MKTFAAVGVGLLLTAAQRAAGAMLEFNKALASSNNGISFQSDDVTPLPAKLLMGAAHYDDGSRLQCTNSHNVTNDMDVKVLIAVSKCLNDSSIAMIKDWVNSVDSSVYYEDGLSKKLKFDVAVVPGACEERTEKEKHGLGGGGSPPAIETRVLESDLERFVSLSPAGSDSNPVPITSFGVRYVPPVGVISFVNDQYSFTEVKKFELEFKVSAVFNFQICEGGESCQGRFENCIQLFEAVDIYAYNPFTVARTLDCSRSLTGGIPISYVEDDGKRHCFCSCPAGSKMVESENGYSLPSCSAVPSDVCPCVWSNHQEHGYRIGIDQPKTGPYDVCEIKQLASEHGIPVPFPTDNYVADNRRNAKDADNAYVSGLLKDGPHVKVATLPLNNVVFDGDAIPGLPLPKDCTDLPTTTDAFISQYGNGKNLELPQPYGQEPEQSRYSSWSDYQTKRQNKIDELSYHAYGKYSLELEAKDYSDEATCKGCLAIVDDYRPRNTTVCPVGFCDNTTSVCGGRDAPPTSELTIQNLFRAQGLVTQYFDFATKALNDRCTSEKDNRCDEQCFKQKDIFQGHYSEGKYSEGADFFSIDATVNAFLGNDAAKVSPLTETVGYETVVKQSDEPVRPGQCTRCANLRTKLQEYWVDYKCGYDYDIRRCSGDDDQTCQFEQCLVVNGDTFVDASATIKPDVVAESEKVLAQLVQKGFQTYTQVHRAVDCSDLNGPEKHEGECSFTSKISNLIDVNAQAKPEIGHPDVSPYVFWRYKVGNNGEWKLFGDDCLEKFTSADTRVYVEAWTQCGVTRKFLFSVNLHAHTDVHVCDEFPNMWYQSSVSRLPITHEICTYSGSDFAELTFDYHPNIGLRYSRDRLSLNVTQVECSLAFNDHTPAQLLHVEQESPEIISRFAIEALNNDVTAEKTPFNITCKFTYTRYDATTVKKKCKRRFEIKDCTKPEIDNPPPPQGECAFDECGGDGLPGPFEACGGTIVKSSPGYEAEGETMKAQTTVVTGGGECCQKCESYQLSCNALLNLPNAKEDISRCEPVSNYGYGDSYGNSYGDNYGNSYTTALMSAGHALLNAGQQNTDAAALLGASALIALVALVVVKRRRNAAATKLDTVEDDAYYPLLS</sequence>
<feature type="chain" id="PRO_5003870678" evidence="2">
    <location>
        <begin position="22"/>
        <end position="1120"/>
    </location>
</feature>
<accession>K3W502</accession>
<organism evidence="3 4">
    <name type="scientific">Globisporangium ultimum (strain ATCC 200006 / CBS 805.95 / DAOM BR144)</name>
    <name type="common">Pythium ultimum</name>
    <dbReference type="NCBI Taxonomy" id="431595"/>
    <lineage>
        <taxon>Eukaryota</taxon>
        <taxon>Sar</taxon>
        <taxon>Stramenopiles</taxon>
        <taxon>Oomycota</taxon>
        <taxon>Peronosporomycetes</taxon>
        <taxon>Pythiales</taxon>
        <taxon>Pythiaceae</taxon>
        <taxon>Globisporangium</taxon>
    </lineage>
</organism>
<protein>
    <submittedName>
        <fullName evidence="3">Uncharacterized protein</fullName>
    </submittedName>
</protein>
<evidence type="ECO:0000256" key="1">
    <source>
        <dbReference type="SAM" id="Phobius"/>
    </source>
</evidence>
<dbReference type="STRING" id="431595.K3W502"/>
<dbReference type="InParanoid" id="K3W502"/>
<dbReference type="EnsemblProtists" id="PYU1_T000043">
    <property type="protein sequence ID" value="PYU1_T000043"/>
    <property type="gene ID" value="PYU1_G000043"/>
</dbReference>
<feature type="signal peptide" evidence="2">
    <location>
        <begin position="1"/>
        <end position="21"/>
    </location>
</feature>
<keyword evidence="1" id="KW-1133">Transmembrane helix</keyword>
<keyword evidence="1" id="KW-0472">Membrane</keyword>
<reference evidence="4" key="1">
    <citation type="journal article" date="2010" name="Genome Biol.">
        <title>Genome sequence of the necrotrophic plant pathogen Pythium ultimum reveals original pathogenicity mechanisms and effector repertoire.</title>
        <authorList>
            <person name="Levesque C.A."/>
            <person name="Brouwer H."/>
            <person name="Cano L."/>
            <person name="Hamilton J.P."/>
            <person name="Holt C."/>
            <person name="Huitema E."/>
            <person name="Raffaele S."/>
            <person name="Robideau G.P."/>
            <person name="Thines M."/>
            <person name="Win J."/>
            <person name="Zerillo M.M."/>
            <person name="Beakes G.W."/>
            <person name="Boore J.L."/>
            <person name="Busam D."/>
            <person name="Dumas B."/>
            <person name="Ferriera S."/>
            <person name="Fuerstenberg S.I."/>
            <person name="Gachon C.M."/>
            <person name="Gaulin E."/>
            <person name="Govers F."/>
            <person name="Grenville-Briggs L."/>
            <person name="Horner N."/>
            <person name="Hostetler J."/>
            <person name="Jiang R.H."/>
            <person name="Johnson J."/>
            <person name="Krajaejun T."/>
            <person name="Lin H."/>
            <person name="Meijer H.J."/>
            <person name="Moore B."/>
            <person name="Morris P."/>
            <person name="Phuntmart V."/>
            <person name="Puiu D."/>
            <person name="Shetty J."/>
            <person name="Stajich J.E."/>
            <person name="Tripathy S."/>
            <person name="Wawra S."/>
            <person name="van West P."/>
            <person name="Whitty B.R."/>
            <person name="Coutinho P.M."/>
            <person name="Henrissat B."/>
            <person name="Martin F."/>
            <person name="Thomas P.D."/>
            <person name="Tyler B.M."/>
            <person name="De Vries R.P."/>
            <person name="Kamoun S."/>
            <person name="Yandell M."/>
            <person name="Tisserat N."/>
            <person name="Buell C.R."/>
        </authorList>
    </citation>
    <scope>NUCLEOTIDE SEQUENCE</scope>
    <source>
        <strain evidence="4">DAOM:BR144</strain>
    </source>
</reference>
<name>K3W502_GLOUD</name>
<keyword evidence="4" id="KW-1185">Reference proteome</keyword>
<dbReference type="Proteomes" id="UP000019132">
    <property type="component" value="Unassembled WGS sequence"/>
</dbReference>
<reference evidence="4" key="2">
    <citation type="submission" date="2010-04" db="EMBL/GenBank/DDBJ databases">
        <authorList>
            <person name="Buell R."/>
            <person name="Hamilton J."/>
            <person name="Hostetler J."/>
        </authorList>
    </citation>
    <scope>NUCLEOTIDE SEQUENCE [LARGE SCALE GENOMIC DNA]</scope>
    <source>
        <strain evidence="4">DAOM:BR144</strain>
    </source>
</reference>
<dbReference type="eggNOG" id="ENOG502S7U9">
    <property type="taxonomic scope" value="Eukaryota"/>
</dbReference>
<keyword evidence="1" id="KW-0812">Transmembrane</keyword>
<dbReference type="VEuPathDB" id="FungiDB:PYU1_G000043"/>
<dbReference type="AlphaFoldDB" id="K3W502"/>
<keyword evidence="2" id="KW-0732">Signal</keyword>
<reference evidence="3" key="3">
    <citation type="submission" date="2015-02" db="UniProtKB">
        <authorList>
            <consortium name="EnsemblProtists"/>
        </authorList>
    </citation>
    <scope>IDENTIFICATION</scope>
    <source>
        <strain evidence="3">DAOM BR144</strain>
    </source>
</reference>
<dbReference type="HOGENOM" id="CLU_005915_0_0_1"/>
<evidence type="ECO:0000256" key="2">
    <source>
        <dbReference type="SAM" id="SignalP"/>
    </source>
</evidence>